<feature type="domain" description="DAHP synthase ferredoxin-like" evidence="3">
    <location>
        <begin position="1"/>
        <end position="66"/>
    </location>
</feature>
<dbReference type="InterPro" id="IPR052899">
    <property type="entry name" value="Class-I_DAHP_synthase"/>
</dbReference>
<dbReference type="KEGG" id="abra:BN85303460"/>
<dbReference type="GO" id="GO:0016740">
    <property type="term" value="F:transferase activity"/>
    <property type="evidence" value="ECO:0007669"/>
    <property type="project" value="UniProtKB-KW"/>
</dbReference>
<dbReference type="NCBIfam" id="NF006421">
    <property type="entry name" value="PRK08673.1"/>
    <property type="match status" value="1"/>
</dbReference>
<dbReference type="NCBIfam" id="NF009239">
    <property type="entry name" value="PRK12595.1"/>
    <property type="match status" value="1"/>
</dbReference>
<dbReference type="GO" id="GO:0009073">
    <property type="term" value="P:aromatic amino acid family biosynthetic process"/>
    <property type="evidence" value="ECO:0007669"/>
    <property type="project" value="InterPro"/>
</dbReference>
<dbReference type="HOGENOM" id="CLU_062599_0_0_14"/>
<evidence type="ECO:0000256" key="1">
    <source>
        <dbReference type="ARBA" id="ARBA00022679"/>
    </source>
</evidence>
<dbReference type="GO" id="GO:0016832">
    <property type="term" value="F:aldehyde-lyase activity"/>
    <property type="evidence" value="ECO:0007669"/>
    <property type="project" value="InterPro"/>
</dbReference>
<protein>
    <submittedName>
        <fullName evidence="4">DAHP synthetase/Phospho-2-dehydro-3-deoxyheptonate aldolase</fullName>
    </submittedName>
</protein>
<dbReference type="Pfam" id="PF18152">
    <property type="entry name" value="DAHP_snth_FXD"/>
    <property type="match status" value="1"/>
</dbReference>
<dbReference type="AlphaFoldDB" id="U4KMI4"/>
<evidence type="ECO:0000259" key="3">
    <source>
        <dbReference type="Pfam" id="PF18152"/>
    </source>
</evidence>
<name>U4KMI4_9MOLU</name>
<accession>U4KMI4</accession>
<keyword evidence="5" id="KW-1185">Reference proteome</keyword>
<keyword evidence="1" id="KW-0808">Transferase</keyword>
<dbReference type="OrthoDB" id="9780456at2"/>
<dbReference type="RefSeq" id="WP_030004228.1">
    <property type="nucleotide sequence ID" value="NC_022549.1"/>
</dbReference>
<organism evidence="4 5">
    <name type="scientific">Acholeplasma brassicae</name>
    <dbReference type="NCBI Taxonomy" id="61635"/>
    <lineage>
        <taxon>Bacteria</taxon>
        <taxon>Bacillati</taxon>
        <taxon>Mycoplasmatota</taxon>
        <taxon>Mollicutes</taxon>
        <taxon>Acholeplasmatales</taxon>
        <taxon>Acholeplasmataceae</taxon>
        <taxon>Acholeplasma</taxon>
    </lineage>
</organism>
<feature type="domain" description="DAHP synthetase I/KDSA" evidence="2">
    <location>
        <begin position="81"/>
        <end position="333"/>
    </location>
</feature>
<dbReference type="InterPro" id="IPR006268">
    <property type="entry name" value="DAHP_syn_2"/>
</dbReference>
<dbReference type="InterPro" id="IPR006218">
    <property type="entry name" value="DAHP1/KDSA"/>
</dbReference>
<proteinExistence type="predicted"/>
<dbReference type="PANTHER" id="PTHR43018:SF2">
    <property type="entry name" value="PHOSPHO-2-DEHYDRO-3-DEOXYHEPTONATE ALDOLASE"/>
    <property type="match status" value="1"/>
</dbReference>
<evidence type="ECO:0000313" key="5">
    <source>
        <dbReference type="Proteomes" id="UP000032737"/>
    </source>
</evidence>
<reference evidence="4 5" key="1">
    <citation type="journal article" date="2013" name="J. Mol. Microbiol. Biotechnol.">
        <title>Analysis of the Complete Genomes of Acholeplasma brassicae , A. palmae and A. laidlawii and Their Comparison to the Obligate Parasites from ' Candidatus Phytoplasma'.</title>
        <authorList>
            <person name="Kube M."/>
            <person name="Siewert C."/>
            <person name="Migdoll A.M."/>
            <person name="Duduk B."/>
            <person name="Holz S."/>
            <person name="Rabus R."/>
            <person name="Seemuller E."/>
            <person name="Mitrovic J."/>
            <person name="Muller I."/>
            <person name="Buttner C."/>
            <person name="Reinhardt R."/>
        </authorList>
    </citation>
    <scope>NUCLEOTIDE SEQUENCE [LARGE SCALE GENOMIC DNA]</scope>
    <source>
        <strain evidence="5">0502</strain>
    </source>
</reference>
<dbReference type="STRING" id="61635.BN85303460"/>
<dbReference type="Gene3D" id="3.30.70.1140">
    <property type="entry name" value="Phospho-2-dehydro-3-deoxyheptonate aldolase, domain 1"/>
    <property type="match status" value="1"/>
</dbReference>
<sequence length="340" mass="37434">MIVTMQQNATKQNFEKITTYLMNKGYGIKDSSSENLMVFGVIGDTKSLNPNDLEAFEGVKNVTRVSTPYKLASRSFKKTDTIITLANGTVIGADQFVVMAGPCSVESYENTLEIAKSASKSGATILRGGAYKPRTSPYAFQGMGIDGLKILREVADKFNMAVVSEIMSEDLIEAFEPYVDIYQIGTRNMQNYNLLKQLGARTQKPILLKRGMSATIEEWLMSAEYIMASGNENVILCERGIRTFEKYTRNTLDISAVLAIKELSHLPIVIDPSHAAGKYSMIERLSMASQAVGADGIIVEIHPDPEHALSDGAQSLKLEKFDSMMGKLKELSSVLDKKVK</sequence>
<dbReference type="PANTHER" id="PTHR43018">
    <property type="entry name" value="PHOSPHO-2-DEHYDRO-3-DEOXYHEPTONATE ALDOLASE"/>
    <property type="match status" value="1"/>
</dbReference>
<dbReference type="Pfam" id="PF00793">
    <property type="entry name" value="DAHP_synth_1"/>
    <property type="match status" value="1"/>
</dbReference>
<dbReference type="NCBIfam" id="TIGR01361">
    <property type="entry name" value="DAHP_synth_Bsub"/>
    <property type="match status" value="1"/>
</dbReference>
<evidence type="ECO:0000259" key="2">
    <source>
        <dbReference type="Pfam" id="PF00793"/>
    </source>
</evidence>
<dbReference type="SUPFAM" id="SSF51569">
    <property type="entry name" value="Aldolase"/>
    <property type="match status" value="1"/>
</dbReference>
<evidence type="ECO:0000313" key="4">
    <source>
        <dbReference type="EMBL" id="CCV65367.1"/>
    </source>
</evidence>
<dbReference type="InterPro" id="IPR041071">
    <property type="entry name" value="DAHP_snth_FXD"/>
</dbReference>
<gene>
    <name evidence="4" type="ORF">BN85303460</name>
</gene>
<dbReference type="Gene3D" id="3.20.20.70">
    <property type="entry name" value="Aldolase class I"/>
    <property type="match status" value="1"/>
</dbReference>
<dbReference type="EMBL" id="FO681348">
    <property type="protein sequence ID" value="CCV65367.1"/>
    <property type="molecule type" value="Genomic_DNA"/>
</dbReference>
<dbReference type="InterPro" id="IPR013785">
    <property type="entry name" value="Aldolase_TIM"/>
</dbReference>
<dbReference type="Proteomes" id="UP000032737">
    <property type="component" value="Chromosome"/>
</dbReference>